<feature type="transmembrane region" description="Helical" evidence="12">
    <location>
        <begin position="401"/>
        <end position="422"/>
    </location>
</feature>
<dbReference type="PANTHER" id="PTHR30365">
    <property type="entry name" value="CYTOCHROME D UBIQUINOL OXIDASE"/>
    <property type="match status" value="1"/>
</dbReference>
<dbReference type="GO" id="GO:0019646">
    <property type="term" value="P:aerobic electron transport chain"/>
    <property type="evidence" value="ECO:0007669"/>
    <property type="project" value="InterPro"/>
</dbReference>
<dbReference type="Pfam" id="PF01654">
    <property type="entry name" value="Cyt_bd_oxida_I"/>
    <property type="match status" value="1"/>
</dbReference>
<dbReference type="GO" id="GO:0005886">
    <property type="term" value="C:plasma membrane"/>
    <property type="evidence" value="ECO:0007669"/>
    <property type="project" value="UniProtKB-SubCell"/>
</dbReference>
<dbReference type="OrthoDB" id="9807042at2"/>
<evidence type="ECO:0000256" key="2">
    <source>
        <dbReference type="ARBA" id="ARBA00009819"/>
    </source>
</evidence>
<reference evidence="13" key="1">
    <citation type="submission" date="2019-11" db="EMBL/GenBank/DDBJ databases">
        <authorList>
            <person name="Li J."/>
        </authorList>
    </citation>
    <scope>NUCLEOTIDE SEQUENCE</scope>
    <source>
        <strain evidence="13">B6B</strain>
    </source>
</reference>
<keyword evidence="8 12" id="KW-0249">Electron transport</keyword>
<comment type="caution">
    <text evidence="13">The sequence shown here is derived from an EMBL/GenBank/DDBJ whole genome shotgun (WGS) entry which is preliminary data.</text>
</comment>
<feature type="transmembrane region" description="Helical" evidence="12">
    <location>
        <begin position="317"/>
        <end position="342"/>
    </location>
</feature>
<evidence type="ECO:0000256" key="9">
    <source>
        <dbReference type="ARBA" id="ARBA00022989"/>
    </source>
</evidence>
<feature type="transmembrane region" description="Helical" evidence="12">
    <location>
        <begin position="354"/>
        <end position="377"/>
    </location>
</feature>
<feature type="transmembrane region" description="Helical" evidence="12">
    <location>
        <begin position="93"/>
        <end position="116"/>
    </location>
</feature>
<evidence type="ECO:0000256" key="6">
    <source>
        <dbReference type="ARBA" id="ARBA00022692"/>
    </source>
</evidence>
<keyword evidence="4 12" id="KW-1003">Cell membrane</keyword>
<keyword evidence="10 12" id="KW-0408">Iron</keyword>
<dbReference type="PANTHER" id="PTHR30365:SF14">
    <property type="entry name" value="CYTOCHROME BD MENAQUINOL OXIDASE SUBUNIT I-RELATED"/>
    <property type="match status" value="1"/>
</dbReference>
<feature type="transmembrane region" description="Helical" evidence="12">
    <location>
        <begin position="219"/>
        <end position="238"/>
    </location>
</feature>
<evidence type="ECO:0000256" key="8">
    <source>
        <dbReference type="ARBA" id="ARBA00022982"/>
    </source>
</evidence>
<dbReference type="EMBL" id="WJNG01000002">
    <property type="protein sequence ID" value="MRH41422.1"/>
    <property type="molecule type" value="Genomic_DNA"/>
</dbReference>
<dbReference type="GO" id="GO:0070069">
    <property type="term" value="C:cytochrome complex"/>
    <property type="evidence" value="ECO:0007669"/>
    <property type="project" value="UniProtKB-UniRule"/>
</dbReference>
<dbReference type="GO" id="GO:0016682">
    <property type="term" value="F:oxidoreductase activity, acting on diphenols and related substances as donors, oxygen as acceptor"/>
    <property type="evidence" value="ECO:0007669"/>
    <property type="project" value="TreeGrafter"/>
</dbReference>
<evidence type="ECO:0000256" key="10">
    <source>
        <dbReference type="ARBA" id="ARBA00023004"/>
    </source>
</evidence>
<evidence type="ECO:0000313" key="14">
    <source>
        <dbReference type="Proteomes" id="UP000799092"/>
    </source>
</evidence>
<evidence type="ECO:0000313" key="13">
    <source>
        <dbReference type="EMBL" id="MRH41422.1"/>
    </source>
</evidence>
<accession>A0A6A8DJB7</accession>
<dbReference type="GO" id="GO:0020037">
    <property type="term" value="F:heme binding"/>
    <property type="evidence" value="ECO:0007669"/>
    <property type="project" value="TreeGrafter"/>
</dbReference>
<feature type="transmembrane region" description="Helical" evidence="12">
    <location>
        <begin position="60"/>
        <end position="81"/>
    </location>
</feature>
<evidence type="ECO:0000256" key="3">
    <source>
        <dbReference type="ARBA" id="ARBA00022448"/>
    </source>
</evidence>
<feature type="transmembrane region" description="Helical" evidence="12">
    <location>
        <begin position="183"/>
        <end position="207"/>
    </location>
</feature>
<keyword evidence="7 12" id="KW-0479">Metal-binding</keyword>
<dbReference type="RefSeq" id="WP_153735084.1">
    <property type="nucleotide sequence ID" value="NZ_WJNG01000002.1"/>
</dbReference>
<name>A0A6A8DJB7_9BACI</name>
<keyword evidence="6 12" id="KW-0812">Transmembrane</keyword>
<proteinExistence type="inferred from homology"/>
<dbReference type="PIRSF" id="PIRSF006446">
    <property type="entry name" value="Cyt_quinol_oxidase_1"/>
    <property type="match status" value="1"/>
</dbReference>
<keyword evidence="3 12" id="KW-0813">Transport</keyword>
<dbReference type="GO" id="GO:0009055">
    <property type="term" value="F:electron transfer activity"/>
    <property type="evidence" value="ECO:0007669"/>
    <property type="project" value="UniProtKB-UniRule"/>
</dbReference>
<organism evidence="13 14">
    <name type="scientific">Aquibacillus halophilus</name>
    <dbReference type="NCBI Taxonomy" id="930132"/>
    <lineage>
        <taxon>Bacteria</taxon>
        <taxon>Bacillati</taxon>
        <taxon>Bacillota</taxon>
        <taxon>Bacilli</taxon>
        <taxon>Bacillales</taxon>
        <taxon>Bacillaceae</taxon>
        <taxon>Aquibacillus</taxon>
    </lineage>
</organism>
<keyword evidence="5 12" id="KW-0349">Heme</keyword>
<keyword evidence="14" id="KW-1185">Reference proteome</keyword>
<evidence type="ECO:0000256" key="7">
    <source>
        <dbReference type="ARBA" id="ARBA00022723"/>
    </source>
</evidence>
<feature type="transmembrane region" description="Helical" evidence="12">
    <location>
        <begin position="128"/>
        <end position="152"/>
    </location>
</feature>
<dbReference type="AlphaFoldDB" id="A0A6A8DJB7"/>
<evidence type="ECO:0000256" key="5">
    <source>
        <dbReference type="ARBA" id="ARBA00022617"/>
    </source>
</evidence>
<gene>
    <name evidence="13" type="ORF">GH741_01885</name>
</gene>
<dbReference type="InterPro" id="IPR002585">
    <property type="entry name" value="Cyt-d_ubiquinol_oxidase_su_1"/>
</dbReference>
<evidence type="ECO:0000256" key="11">
    <source>
        <dbReference type="ARBA" id="ARBA00023136"/>
    </source>
</evidence>
<evidence type="ECO:0000256" key="12">
    <source>
        <dbReference type="PIRNR" id="PIRNR006446"/>
    </source>
</evidence>
<dbReference type="Proteomes" id="UP000799092">
    <property type="component" value="Unassembled WGS sequence"/>
</dbReference>
<evidence type="ECO:0000256" key="1">
    <source>
        <dbReference type="ARBA" id="ARBA00004651"/>
    </source>
</evidence>
<feature type="transmembrane region" description="Helical" evidence="12">
    <location>
        <begin position="12"/>
        <end position="39"/>
    </location>
</feature>
<dbReference type="GO" id="GO:0046872">
    <property type="term" value="F:metal ion binding"/>
    <property type="evidence" value="ECO:0007669"/>
    <property type="project" value="UniProtKB-UniRule"/>
</dbReference>
<keyword evidence="9 12" id="KW-1133">Transmembrane helix</keyword>
<comment type="subcellular location">
    <subcellularLocation>
        <location evidence="1">Cell membrane</location>
        <topology evidence="1">Multi-pass membrane protein</topology>
    </subcellularLocation>
</comment>
<keyword evidence="11 12" id="KW-0472">Membrane</keyword>
<sequence>MEFDTVTVSRLITAMTLTFHIIFATLGVGVPLFISLAEFIGIKKKDKHYELLAKRWARGFIITVAIGVVTGTAIALQLSLVWPNFMQLAGNVIALPLFMEVFAFFFEAIFLGIYLYTWDRFKGKYTHWLISLPVVIGAAMSAVFITTVNSFMNSPAGFTMENGKFAAVNPIEAMLNPSAPTRIAHVLGGSYLTVAAILAAIAAIALLRKKGAEDYHKKALKLTVASMLIFSVLTAVAGDFSAKYLAKHQTEKLAAAEWLFETEENADLLLFGWLNEENEVVGAIRIPGALSFLAHGDFMSEVTGLEATPEDERPPLWIHYMFDLMVTIGMFLIGISFLYAILSRFKRWNAHSKFMLWMLALSGPLAMLAVEFGWIFAELGRQPWILRGYMTVDEAATSSPYIIHMFFMFLALYLVLGTLFVITLRKLFKDNPVELELEKHYLELNKGDEK</sequence>
<comment type="similarity">
    <text evidence="2 12">Belongs to the cytochrome ubiquinol oxidase subunit 1 family.</text>
</comment>
<evidence type="ECO:0000256" key="4">
    <source>
        <dbReference type="ARBA" id="ARBA00022475"/>
    </source>
</evidence>
<protein>
    <submittedName>
        <fullName evidence="13">Cytochrome ubiquinol oxidase subunit I</fullName>
    </submittedName>
</protein>